<accession>A0AAE0FS46</accession>
<name>A0AAE0FS46_9CHLO</name>
<comment type="caution">
    <text evidence="5">The sequence shown here is derived from an EMBL/GenBank/DDBJ whole genome shotgun (WGS) entry which is preliminary data.</text>
</comment>
<dbReference type="InterPro" id="IPR040911">
    <property type="entry name" value="Exostosin_GT47"/>
</dbReference>
<evidence type="ECO:0000313" key="5">
    <source>
        <dbReference type="EMBL" id="KAK3264865.1"/>
    </source>
</evidence>
<comment type="subcellular location">
    <subcellularLocation>
        <location evidence="1">Golgi apparatus membrane</location>
        <topology evidence="1">Single-pass type II membrane protein</topology>
    </subcellularLocation>
</comment>
<dbReference type="AlphaFoldDB" id="A0AAE0FS46"/>
<sequence>NSYQAQIWLMERISRSKFYTSDPEKADYFLLPFWDLAMTGSGSLGVNAIHNNIQYIREHWPYWDRYNGGKHMVILPDDQGACDLGTSLPQLANTTFIQINGLKVNNGRSRGVTNPCYVPKKDLIIPPPFGHRLGPTHELVNRPFKKIAENSTGQTRDKLLFFAGTVALPGMAAYSGGTRDLVVSHYLNDSMFHLVDIKKKPMSFEDYALGYLSAKFCLAPSGLGWGIRTFLAIFYECIPVIIQENVEMPYEEYLEWSAFSIRLENKDVPSLKEKLMGISSSKYEEYQTSLKCVWSRFQWTSIFGAFRSEAEHLERPDAFSTMMEILSRRARGGEVEKVDSCTKQPALDPLPSDLCEFPCAPGIPSPLQTVPEYMPP</sequence>
<comment type="similarity">
    <text evidence="2">Belongs to the glycosyltransferase 47 family.</text>
</comment>
<evidence type="ECO:0000256" key="3">
    <source>
        <dbReference type="ARBA" id="ARBA00023034"/>
    </source>
</evidence>
<protein>
    <recommendedName>
        <fullName evidence="4">Exostosin GT47 domain-containing protein</fullName>
    </recommendedName>
</protein>
<keyword evidence="3" id="KW-0333">Golgi apparatus</keyword>
<evidence type="ECO:0000256" key="1">
    <source>
        <dbReference type="ARBA" id="ARBA00004323"/>
    </source>
</evidence>
<dbReference type="EMBL" id="LGRX02014314">
    <property type="protein sequence ID" value="KAK3264865.1"/>
    <property type="molecule type" value="Genomic_DNA"/>
</dbReference>
<gene>
    <name evidence="5" type="ORF">CYMTET_26420</name>
</gene>
<evidence type="ECO:0000259" key="4">
    <source>
        <dbReference type="Pfam" id="PF03016"/>
    </source>
</evidence>
<dbReference type="Proteomes" id="UP001190700">
    <property type="component" value="Unassembled WGS sequence"/>
</dbReference>
<dbReference type="GO" id="GO:0016757">
    <property type="term" value="F:glycosyltransferase activity"/>
    <property type="evidence" value="ECO:0007669"/>
    <property type="project" value="InterPro"/>
</dbReference>
<dbReference type="GO" id="GO:0000139">
    <property type="term" value="C:Golgi membrane"/>
    <property type="evidence" value="ECO:0007669"/>
    <property type="project" value="UniProtKB-SubCell"/>
</dbReference>
<evidence type="ECO:0000256" key="2">
    <source>
        <dbReference type="ARBA" id="ARBA00010271"/>
    </source>
</evidence>
<dbReference type="PANTHER" id="PTHR11062:SF376">
    <property type="entry name" value="EXOSTOSIN FAMILY PROTEIN"/>
    <property type="match status" value="1"/>
</dbReference>
<dbReference type="PANTHER" id="PTHR11062">
    <property type="entry name" value="EXOSTOSIN HEPARAN SULFATE GLYCOSYLTRANSFERASE -RELATED"/>
    <property type="match status" value="1"/>
</dbReference>
<keyword evidence="6" id="KW-1185">Reference proteome</keyword>
<proteinExistence type="inferred from homology"/>
<dbReference type="Pfam" id="PF03016">
    <property type="entry name" value="Exostosin_GT47"/>
    <property type="match status" value="1"/>
</dbReference>
<feature type="non-terminal residue" evidence="5">
    <location>
        <position position="1"/>
    </location>
</feature>
<organism evidence="5 6">
    <name type="scientific">Cymbomonas tetramitiformis</name>
    <dbReference type="NCBI Taxonomy" id="36881"/>
    <lineage>
        <taxon>Eukaryota</taxon>
        <taxon>Viridiplantae</taxon>
        <taxon>Chlorophyta</taxon>
        <taxon>Pyramimonadophyceae</taxon>
        <taxon>Pyramimonadales</taxon>
        <taxon>Pyramimonadaceae</taxon>
        <taxon>Cymbomonas</taxon>
    </lineage>
</organism>
<dbReference type="InterPro" id="IPR004263">
    <property type="entry name" value="Exostosin"/>
</dbReference>
<evidence type="ECO:0000313" key="6">
    <source>
        <dbReference type="Proteomes" id="UP001190700"/>
    </source>
</evidence>
<feature type="domain" description="Exostosin GT47" evidence="4">
    <location>
        <begin position="3"/>
        <end position="274"/>
    </location>
</feature>
<reference evidence="5 6" key="1">
    <citation type="journal article" date="2015" name="Genome Biol. Evol.">
        <title>Comparative Genomics of a Bacterivorous Green Alga Reveals Evolutionary Causalities and Consequences of Phago-Mixotrophic Mode of Nutrition.</title>
        <authorList>
            <person name="Burns J.A."/>
            <person name="Paasch A."/>
            <person name="Narechania A."/>
            <person name="Kim E."/>
        </authorList>
    </citation>
    <scope>NUCLEOTIDE SEQUENCE [LARGE SCALE GENOMIC DNA]</scope>
    <source>
        <strain evidence="5 6">PLY_AMNH</strain>
    </source>
</reference>